<organism evidence="3 4">
    <name type="scientific">Trichodelitschia bisporula</name>
    <dbReference type="NCBI Taxonomy" id="703511"/>
    <lineage>
        <taxon>Eukaryota</taxon>
        <taxon>Fungi</taxon>
        <taxon>Dikarya</taxon>
        <taxon>Ascomycota</taxon>
        <taxon>Pezizomycotina</taxon>
        <taxon>Dothideomycetes</taxon>
        <taxon>Dothideomycetes incertae sedis</taxon>
        <taxon>Phaeotrichales</taxon>
        <taxon>Phaeotrichaceae</taxon>
        <taxon>Trichodelitschia</taxon>
    </lineage>
</organism>
<dbReference type="AlphaFoldDB" id="A0A6G1HTG2"/>
<proteinExistence type="predicted"/>
<sequence>MSDTPRLPAPKTFITTHKPDGTSVFAPTPETAEYKAISNTTNTFADVHAAPSVPIVLDPSNESNDLATTTTYIASNRHPAGFPAAGPAIRYVDYAPGTYVPMHRTVSVDYGVVVAGTVELELDGGEKRTAHVGDMVVQRGTKHSWRNVGEGWARMLYVMLPAETAIGAPFELKAEFGVPGGAKV</sequence>
<dbReference type="InterPro" id="IPR047142">
    <property type="entry name" value="OryJ/VirC-like"/>
</dbReference>
<dbReference type="CDD" id="cd02231">
    <property type="entry name" value="cupin_BLL6423-like"/>
    <property type="match status" value="1"/>
</dbReference>
<dbReference type="Gene3D" id="2.60.120.10">
    <property type="entry name" value="Jelly Rolls"/>
    <property type="match status" value="1"/>
</dbReference>
<evidence type="ECO:0000256" key="1">
    <source>
        <dbReference type="SAM" id="MobiDB-lite"/>
    </source>
</evidence>
<name>A0A6G1HTG2_9PEZI</name>
<evidence type="ECO:0000313" key="4">
    <source>
        <dbReference type="Proteomes" id="UP000799640"/>
    </source>
</evidence>
<gene>
    <name evidence="3" type="ORF">EJ06DRAFT_531478</name>
</gene>
<dbReference type="InterPro" id="IPR014710">
    <property type="entry name" value="RmlC-like_jellyroll"/>
</dbReference>
<dbReference type="Proteomes" id="UP000799640">
    <property type="component" value="Unassembled WGS sequence"/>
</dbReference>
<dbReference type="InterPro" id="IPR011051">
    <property type="entry name" value="RmlC_Cupin_sf"/>
</dbReference>
<accession>A0A6G1HTG2</accession>
<keyword evidence="4" id="KW-1185">Reference proteome</keyword>
<dbReference type="EMBL" id="ML996698">
    <property type="protein sequence ID" value="KAF2399156.1"/>
    <property type="molecule type" value="Genomic_DNA"/>
</dbReference>
<dbReference type="OrthoDB" id="5840532at2759"/>
<feature type="region of interest" description="Disordered" evidence="1">
    <location>
        <begin position="1"/>
        <end position="23"/>
    </location>
</feature>
<dbReference type="PANTHER" id="PTHR36156:SF2">
    <property type="entry name" value="CUPIN TYPE-2 DOMAIN-CONTAINING PROTEIN"/>
    <property type="match status" value="1"/>
</dbReference>
<reference evidence="3" key="1">
    <citation type="journal article" date="2020" name="Stud. Mycol.">
        <title>101 Dothideomycetes genomes: a test case for predicting lifestyles and emergence of pathogens.</title>
        <authorList>
            <person name="Haridas S."/>
            <person name="Albert R."/>
            <person name="Binder M."/>
            <person name="Bloem J."/>
            <person name="Labutti K."/>
            <person name="Salamov A."/>
            <person name="Andreopoulos B."/>
            <person name="Baker S."/>
            <person name="Barry K."/>
            <person name="Bills G."/>
            <person name="Bluhm B."/>
            <person name="Cannon C."/>
            <person name="Castanera R."/>
            <person name="Culley D."/>
            <person name="Daum C."/>
            <person name="Ezra D."/>
            <person name="Gonzalez J."/>
            <person name="Henrissat B."/>
            <person name="Kuo A."/>
            <person name="Liang C."/>
            <person name="Lipzen A."/>
            <person name="Lutzoni F."/>
            <person name="Magnuson J."/>
            <person name="Mondo S."/>
            <person name="Nolan M."/>
            <person name="Ohm R."/>
            <person name="Pangilinan J."/>
            <person name="Park H.-J."/>
            <person name="Ramirez L."/>
            <person name="Alfaro M."/>
            <person name="Sun H."/>
            <person name="Tritt A."/>
            <person name="Yoshinaga Y."/>
            <person name="Zwiers L.-H."/>
            <person name="Turgeon B."/>
            <person name="Goodwin S."/>
            <person name="Spatafora J."/>
            <person name="Crous P."/>
            <person name="Grigoriev I."/>
        </authorList>
    </citation>
    <scope>NUCLEOTIDE SEQUENCE</scope>
    <source>
        <strain evidence="3">CBS 262.69</strain>
    </source>
</reference>
<evidence type="ECO:0000313" key="3">
    <source>
        <dbReference type="EMBL" id="KAF2399156.1"/>
    </source>
</evidence>
<protein>
    <recommendedName>
        <fullName evidence="2">Cupin type-2 domain-containing protein</fullName>
    </recommendedName>
</protein>
<evidence type="ECO:0000259" key="2">
    <source>
        <dbReference type="Pfam" id="PF07883"/>
    </source>
</evidence>
<dbReference type="SUPFAM" id="SSF51182">
    <property type="entry name" value="RmlC-like cupins"/>
    <property type="match status" value="1"/>
</dbReference>
<feature type="domain" description="Cupin type-2" evidence="2">
    <location>
        <begin position="91"/>
        <end position="158"/>
    </location>
</feature>
<dbReference type="PANTHER" id="PTHR36156">
    <property type="entry name" value="SLR2101 PROTEIN"/>
    <property type="match status" value="1"/>
</dbReference>
<dbReference type="Pfam" id="PF07883">
    <property type="entry name" value="Cupin_2"/>
    <property type="match status" value="1"/>
</dbReference>
<dbReference type="InterPro" id="IPR013096">
    <property type="entry name" value="Cupin_2"/>
</dbReference>